<evidence type="ECO:0000259" key="1">
    <source>
        <dbReference type="Pfam" id="PF04991"/>
    </source>
</evidence>
<proteinExistence type="predicted"/>
<dbReference type="STRING" id="1533.SAMN05443638_10886"/>
<dbReference type="InterPro" id="IPR007074">
    <property type="entry name" value="LicD/FKTN/FKRP_NTP_transf"/>
</dbReference>
<dbReference type="Pfam" id="PF04991">
    <property type="entry name" value="LicD"/>
    <property type="match status" value="1"/>
</dbReference>
<name>A0A1M4VQ73_9CLOT</name>
<dbReference type="PANTHER" id="PTHR43404">
    <property type="entry name" value="LIPOPOLYSACCHARIDE CHOLINEPHOSPHOTRANSFERASE LICD"/>
    <property type="match status" value="1"/>
</dbReference>
<dbReference type="AlphaFoldDB" id="A0A1M4VQ73"/>
<keyword evidence="3" id="KW-1185">Reference proteome</keyword>
<dbReference type="Proteomes" id="UP000184035">
    <property type="component" value="Unassembled WGS sequence"/>
</dbReference>
<dbReference type="RefSeq" id="WP_072894871.1">
    <property type="nucleotide sequence ID" value="NZ_FQVM01000008.1"/>
</dbReference>
<organism evidence="2 3">
    <name type="scientific">Clostridium fallax</name>
    <dbReference type="NCBI Taxonomy" id="1533"/>
    <lineage>
        <taxon>Bacteria</taxon>
        <taxon>Bacillati</taxon>
        <taxon>Bacillota</taxon>
        <taxon>Clostridia</taxon>
        <taxon>Eubacteriales</taxon>
        <taxon>Clostridiaceae</taxon>
        <taxon>Clostridium</taxon>
    </lineage>
</organism>
<evidence type="ECO:0000313" key="2">
    <source>
        <dbReference type="EMBL" id="SHE70983.1"/>
    </source>
</evidence>
<protein>
    <submittedName>
        <fullName evidence="2">LicD family protein</fullName>
    </submittedName>
</protein>
<dbReference type="EMBL" id="FQVM01000008">
    <property type="protein sequence ID" value="SHE70983.1"/>
    <property type="molecule type" value="Genomic_DNA"/>
</dbReference>
<accession>A0A1M4VQ73</accession>
<dbReference type="PANTHER" id="PTHR43404:SF1">
    <property type="entry name" value="MNN4P"/>
    <property type="match status" value="1"/>
</dbReference>
<sequence>MNRRTIDNESLDNFDEMFPDCRGKEKDVLRESQLVMLRILKIVDYICRKNDIKYCLHGGTLLGAIRHGGFIPWDDDIDIAMMREDMERFIKVAKIELPKDMFLQTNETDTEYDMPWIKVRDRKSKIEEYKPGNYHRGIFIDIFPLDEYINDKEKVLIYKNKYKRIHRLYTLVKEPFETIKSPKLLIKNVIKTNG</sequence>
<evidence type="ECO:0000313" key="3">
    <source>
        <dbReference type="Proteomes" id="UP000184035"/>
    </source>
</evidence>
<dbReference type="GO" id="GO:0009100">
    <property type="term" value="P:glycoprotein metabolic process"/>
    <property type="evidence" value="ECO:0007669"/>
    <property type="project" value="UniProtKB-ARBA"/>
</dbReference>
<reference evidence="2 3" key="1">
    <citation type="submission" date="2016-11" db="EMBL/GenBank/DDBJ databases">
        <authorList>
            <person name="Jaros S."/>
            <person name="Januszkiewicz K."/>
            <person name="Wedrychowicz H."/>
        </authorList>
    </citation>
    <scope>NUCLEOTIDE SEQUENCE [LARGE SCALE GENOMIC DNA]</scope>
    <source>
        <strain evidence="2 3">DSM 2631</strain>
    </source>
</reference>
<dbReference type="InterPro" id="IPR052942">
    <property type="entry name" value="LPS_cholinephosphotransferase"/>
</dbReference>
<gene>
    <name evidence="2" type="ORF">SAMN05443638_10886</name>
</gene>
<feature type="domain" description="LicD/FKTN/FKRP nucleotidyltransferase" evidence="1">
    <location>
        <begin position="47"/>
        <end position="164"/>
    </location>
</feature>